<reference evidence="7 8" key="1">
    <citation type="submission" date="2008-07" db="EMBL/GenBank/DDBJ databases">
        <authorList>
            <person name="El-Sayed N."/>
            <person name="Caler E."/>
            <person name="Inman J."/>
            <person name="Amedeo P."/>
            <person name="Hass B."/>
            <person name="Wortman J."/>
        </authorList>
    </citation>
    <scope>NUCLEOTIDE SEQUENCE [LARGE SCALE GENOMIC DNA]</scope>
    <source>
        <strain evidence="8">ATCC 50983 / TXsc</strain>
    </source>
</reference>
<evidence type="ECO:0000259" key="6">
    <source>
        <dbReference type="Pfam" id="PF03131"/>
    </source>
</evidence>
<keyword evidence="4" id="KW-0175">Coiled coil</keyword>
<dbReference type="GO" id="GO:0003677">
    <property type="term" value="F:DNA binding"/>
    <property type="evidence" value="ECO:0007669"/>
    <property type="project" value="UniProtKB-KW"/>
</dbReference>
<keyword evidence="3" id="KW-0804">Transcription</keyword>
<feature type="coiled-coil region" evidence="4">
    <location>
        <begin position="93"/>
        <end position="120"/>
    </location>
</feature>
<dbReference type="Proteomes" id="UP000007800">
    <property type="component" value="Unassembled WGS sequence"/>
</dbReference>
<keyword evidence="2" id="KW-0238">DNA-binding</keyword>
<dbReference type="OrthoDB" id="10503772at2759"/>
<evidence type="ECO:0000256" key="5">
    <source>
        <dbReference type="SAM" id="MobiDB-lite"/>
    </source>
</evidence>
<evidence type="ECO:0000256" key="2">
    <source>
        <dbReference type="ARBA" id="ARBA00023125"/>
    </source>
</evidence>
<evidence type="ECO:0000256" key="4">
    <source>
        <dbReference type="SAM" id="Coils"/>
    </source>
</evidence>
<protein>
    <recommendedName>
        <fullName evidence="6">Basic leucine zipper domain-containing protein</fullName>
    </recommendedName>
</protein>
<keyword evidence="8" id="KW-1185">Reference proteome</keyword>
<dbReference type="InParanoid" id="C5KHZ7"/>
<dbReference type="GO" id="GO:0006355">
    <property type="term" value="P:regulation of DNA-templated transcription"/>
    <property type="evidence" value="ECO:0007669"/>
    <property type="project" value="InterPro"/>
</dbReference>
<accession>C5KHZ7</accession>
<sequence>MVSSLTAGSSGSSVASLPGMLTRGECLSWEYHDFPGKRGRIVYDSNMPREQLVALKRARKRQLNRESAYRVRQKRKLQSTAYETQLRATRTALEVARKQLADILMERNELRRRLAKYENNTTGEGSPPHEAMVTGLKPEMYVQAHTNNAFGEATRKFSSDSVTPQMHYAPTSSSSRGGDDGVSNIPDLPLVGSNDKSVFDLNGTSCGTCTVDSFGDFHADPSTGYNSAAFDLWASSGISSLLNKNHVLTSGSE</sequence>
<feature type="region of interest" description="Disordered" evidence="5">
    <location>
        <begin position="159"/>
        <end position="185"/>
    </location>
</feature>
<evidence type="ECO:0000313" key="7">
    <source>
        <dbReference type="EMBL" id="EER16209.1"/>
    </source>
</evidence>
<dbReference type="GeneID" id="9061347"/>
<organism evidence="8">
    <name type="scientific">Perkinsus marinus (strain ATCC 50983 / TXsc)</name>
    <dbReference type="NCBI Taxonomy" id="423536"/>
    <lineage>
        <taxon>Eukaryota</taxon>
        <taxon>Sar</taxon>
        <taxon>Alveolata</taxon>
        <taxon>Perkinsozoa</taxon>
        <taxon>Perkinsea</taxon>
        <taxon>Perkinsida</taxon>
        <taxon>Perkinsidae</taxon>
        <taxon>Perkinsus</taxon>
    </lineage>
</organism>
<keyword evidence="1" id="KW-0805">Transcription regulation</keyword>
<dbReference type="Pfam" id="PF03131">
    <property type="entry name" value="bZIP_Maf"/>
    <property type="match status" value="1"/>
</dbReference>
<dbReference type="RefSeq" id="XP_002784413.1">
    <property type="nucleotide sequence ID" value="XM_002784367.1"/>
</dbReference>
<dbReference type="AlphaFoldDB" id="C5KHZ7"/>
<dbReference type="EMBL" id="GG673069">
    <property type="protein sequence ID" value="EER16209.1"/>
    <property type="molecule type" value="Genomic_DNA"/>
</dbReference>
<name>C5KHZ7_PERM5</name>
<dbReference type="InterPro" id="IPR004826">
    <property type="entry name" value="bZIP_Maf"/>
</dbReference>
<proteinExistence type="predicted"/>
<gene>
    <name evidence="7" type="ORF">Pmar_PMAR003672</name>
</gene>
<evidence type="ECO:0000256" key="1">
    <source>
        <dbReference type="ARBA" id="ARBA00023015"/>
    </source>
</evidence>
<evidence type="ECO:0000313" key="8">
    <source>
        <dbReference type="Proteomes" id="UP000007800"/>
    </source>
</evidence>
<feature type="domain" description="Basic leucine zipper" evidence="6">
    <location>
        <begin position="46"/>
        <end position="116"/>
    </location>
</feature>
<evidence type="ECO:0000256" key="3">
    <source>
        <dbReference type="ARBA" id="ARBA00023163"/>
    </source>
</evidence>
<dbReference type="CDD" id="cd14686">
    <property type="entry name" value="bZIP"/>
    <property type="match status" value="1"/>
</dbReference>